<dbReference type="Proteomes" id="UP000298138">
    <property type="component" value="Unassembled WGS sequence"/>
</dbReference>
<dbReference type="OrthoDB" id="191315at2759"/>
<dbReference type="SUPFAM" id="SSF51569">
    <property type="entry name" value="Aldolase"/>
    <property type="match status" value="1"/>
</dbReference>
<dbReference type="PRINTS" id="PR00146">
    <property type="entry name" value="DHPICSNTHASE"/>
</dbReference>
<dbReference type="Gene3D" id="3.20.20.70">
    <property type="entry name" value="Aldolase class I"/>
    <property type="match status" value="1"/>
</dbReference>
<evidence type="ECO:0000313" key="2">
    <source>
        <dbReference type="Proteomes" id="UP000298138"/>
    </source>
</evidence>
<dbReference type="AlphaFoldDB" id="A0A4S2MZI3"/>
<dbReference type="EMBL" id="ML220117">
    <property type="protein sequence ID" value="TGZ81984.1"/>
    <property type="molecule type" value="Genomic_DNA"/>
</dbReference>
<dbReference type="Pfam" id="PF00701">
    <property type="entry name" value="DHDPS"/>
    <property type="match status" value="1"/>
</dbReference>
<sequence length="373" mass="40351">MPPHTDAHSDTSSSVEDLRSIPYNHAAHYQQIRNLAPAARPLKPGIYCPTPAFFDPITEDIDLDTTALHAVRLANAGMAGIVTQGSNGEAVHLSHEERQLITHTTREALDEAGFHDIPVLVGCGAQSTRETIQLCREASAAGGEYAMVLPPSYYRTLYAGESQLDFFRDVADKSPIPIIIYNFPGAASGIDLDSDAIIKLSKYPNIVGCKLTCGNTGKLGRIANACAPGFMTMAGSCDFTLQSLVVGGKGVIGGLANIAPRTSVETYNLYMEGKVELAQKMQAILARGDWVVIKGGVVATKSALMSHFKYGGYGRKPLPRPTTSQDADVKDEIQELIHLEEFLSKGSREQDVHIGRFKQFPDLVHLEQRLASV</sequence>
<reference evidence="1 2" key="1">
    <citation type="submission" date="2019-04" db="EMBL/GenBank/DDBJ databases">
        <title>Comparative genomics and transcriptomics to analyze fruiting body development in filamentous ascomycetes.</title>
        <authorList>
            <consortium name="DOE Joint Genome Institute"/>
            <person name="Lutkenhaus R."/>
            <person name="Traeger S."/>
            <person name="Breuer J."/>
            <person name="Kuo A."/>
            <person name="Lipzen A."/>
            <person name="Pangilinan J."/>
            <person name="Dilworth D."/>
            <person name="Sandor L."/>
            <person name="Poggeler S."/>
            <person name="Barry K."/>
            <person name="Grigoriev I.V."/>
            <person name="Nowrousian M."/>
        </authorList>
    </citation>
    <scope>NUCLEOTIDE SEQUENCE [LARGE SCALE GENOMIC DNA]</scope>
    <source>
        <strain evidence="1 2">CBS 389.68</strain>
    </source>
</reference>
<dbReference type="PANTHER" id="PTHR12128">
    <property type="entry name" value="DIHYDRODIPICOLINATE SYNTHASE"/>
    <property type="match status" value="1"/>
</dbReference>
<dbReference type="STRING" id="341454.A0A4S2MZI3"/>
<keyword evidence="2" id="KW-1185">Reference proteome</keyword>
<evidence type="ECO:0000313" key="1">
    <source>
        <dbReference type="EMBL" id="TGZ81984.1"/>
    </source>
</evidence>
<gene>
    <name evidence="1" type="ORF">EX30DRAFT_241701</name>
</gene>
<organism evidence="1 2">
    <name type="scientific">Ascodesmis nigricans</name>
    <dbReference type="NCBI Taxonomy" id="341454"/>
    <lineage>
        <taxon>Eukaryota</taxon>
        <taxon>Fungi</taxon>
        <taxon>Dikarya</taxon>
        <taxon>Ascomycota</taxon>
        <taxon>Pezizomycotina</taxon>
        <taxon>Pezizomycetes</taxon>
        <taxon>Pezizales</taxon>
        <taxon>Ascodesmidaceae</taxon>
        <taxon>Ascodesmis</taxon>
    </lineage>
</organism>
<dbReference type="GO" id="GO:0008840">
    <property type="term" value="F:4-hydroxy-tetrahydrodipicolinate synthase activity"/>
    <property type="evidence" value="ECO:0007669"/>
    <property type="project" value="TreeGrafter"/>
</dbReference>
<name>A0A4S2MZI3_9PEZI</name>
<dbReference type="InterPro" id="IPR013785">
    <property type="entry name" value="Aldolase_TIM"/>
</dbReference>
<proteinExistence type="predicted"/>
<dbReference type="InterPro" id="IPR002220">
    <property type="entry name" value="DapA-like"/>
</dbReference>
<protein>
    <submittedName>
        <fullName evidence="1">Aldolase</fullName>
    </submittedName>
</protein>
<dbReference type="SMART" id="SM01130">
    <property type="entry name" value="DHDPS"/>
    <property type="match status" value="1"/>
</dbReference>
<dbReference type="PANTHER" id="PTHR12128:SF52">
    <property type="entry name" value="4-HYDROXY-2-OXOGLUTARATE ALDOLASE, MITOCHONDRIAL-RELATED"/>
    <property type="match status" value="1"/>
</dbReference>
<dbReference type="CDD" id="cd00408">
    <property type="entry name" value="DHDPS-like"/>
    <property type="match status" value="1"/>
</dbReference>
<accession>A0A4S2MZI3</accession>
<dbReference type="InParanoid" id="A0A4S2MZI3"/>